<dbReference type="Proteomes" id="UP000271974">
    <property type="component" value="Unassembled WGS sequence"/>
</dbReference>
<evidence type="ECO:0000313" key="2">
    <source>
        <dbReference type="EMBL" id="RUS80051.1"/>
    </source>
</evidence>
<name>A0A3S1C120_ELYCH</name>
<accession>A0A3S1C120</accession>
<dbReference type="AlphaFoldDB" id="A0A3S1C120"/>
<sequence>MADPAEELLPLLGINMDQQRESDDSELSSGEEDDDSISSGVEEEEMEHDAHGEMGNHQGDGNGPEMEPNNGEALPALMLRQRRWKNKLKISLRKKSRDSDSQRPTIVNFDQSLPSSHS</sequence>
<feature type="region of interest" description="Disordered" evidence="1">
    <location>
        <begin position="1"/>
        <end position="78"/>
    </location>
</feature>
<reference evidence="2 3" key="1">
    <citation type="submission" date="2019-01" db="EMBL/GenBank/DDBJ databases">
        <title>A draft genome assembly of the solar-powered sea slug Elysia chlorotica.</title>
        <authorList>
            <person name="Cai H."/>
            <person name="Li Q."/>
            <person name="Fang X."/>
            <person name="Li J."/>
            <person name="Curtis N.E."/>
            <person name="Altenburger A."/>
            <person name="Shibata T."/>
            <person name="Feng M."/>
            <person name="Maeda T."/>
            <person name="Schwartz J.A."/>
            <person name="Shigenobu S."/>
            <person name="Lundholm N."/>
            <person name="Nishiyama T."/>
            <person name="Yang H."/>
            <person name="Hasebe M."/>
            <person name="Li S."/>
            <person name="Pierce S.K."/>
            <person name="Wang J."/>
        </authorList>
    </citation>
    <scope>NUCLEOTIDE SEQUENCE [LARGE SCALE GENOMIC DNA]</scope>
    <source>
        <strain evidence="2">EC2010</strain>
        <tissue evidence="2">Whole organism of an adult</tissue>
    </source>
</reference>
<feature type="compositionally biased region" description="Acidic residues" evidence="1">
    <location>
        <begin position="23"/>
        <end position="47"/>
    </location>
</feature>
<organism evidence="2 3">
    <name type="scientific">Elysia chlorotica</name>
    <name type="common">Eastern emerald elysia</name>
    <name type="synonym">Sea slug</name>
    <dbReference type="NCBI Taxonomy" id="188477"/>
    <lineage>
        <taxon>Eukaryota</taxon>
        <taxon>Metazoa</taxon>
        <taxon>Spiralia</taxon>
        <taxon>Lophotrochozoa</taxon>
        <taxon>Mollusca</taxon>
        <taxon>Gastropoda</taxon>
        <taxon>Heterobranchia</taxon>
        <taxon>Euthyneura</taxon>
        <taxon>Panpulmonata</taxon>
        <taxon>Sacoglossa</taxon>
        <taxon>Placobranchoidea</taxon>
        <taxon>Plakobranchidae</taxon>
        <taxon>Elysia</taxon>
    </lineage>
</organism>
<keyword evidence="3" id="KW-1185">Reference proteome</keyword>
<proteinExistence type="predicted"/>
<comment type="caution">
    <text evidence="2">The sequence shown here is derived from an EMBL/GenBank/DDBJ whole genome shotgun (WGS) entry which is preliminary data.</text>
</comment>
<feature type="compositionally biased region" description="Polar residues" evidence="1">
    <location>
        <begin position="102"/>
        <end position="118"/>
    </location>
</feature>
<feature type="non-terminal residue" evidence="2">
    <location>
        <position position="118"/>
    </location>
</feature>
<evidence type="ECO:0000313" key="3">
    <source>
        <dbReference type="Proteomes" id="UP000271974"/>
    </source>
</evidence>
<feature type="region of interest" description="Disordered" evidence="1">
    <location>
        <begin position="90"/>
        <end position="118"/>
    </location>
</feature>
<dbReference type="EMBL" id="RQTK01000413">
    <property type="protein sequence ID" value="RUS80051.1"/>
    <property type="molecule type" value="Genomic_DNA"/>
</dbReference>
<gene>
    <name evidence="2" type="ORF">EGW08_012168</name>
</gene>
<protein>
    <submittedName>
        <fullName evidence="2">Uncharacterized protein</fullName>
    </submittedName>
</protein>
<evidence type="ECO:0000256" key="1">
    <source>
        <dbReference type="SAM" id="MobiDB-lite"/>
    </source>
</evidence>